<evidence type="ECO:0000256" key="2">
    <source>
        <dbReference type="ARBA" id="ARBA00022801"/>
    </source>
</evidence>
<dbReference type="InterPro" id="IPR000868">
    <property type="entry name" value="Isochorismatase-like_dom"/>
</dbReference>
<dbReference type="RefSeq" id="WP_142605504.1">
    <property type="nucleotide sequence ID" value="NZ_VDGG01000005.1"/>
</dbReference>
<name>A0A544TKK0_9BACI</name>
<dbReference type="InterPro" id="IPR050272">
    <property type="entry name" value="Isochorismatase-like_hydrls"/>
</dbReference>
<protein>
    <submittedName>
        <fullName evidence="4">Cysteine hydrolase</fullName>
    </submittedName>
</protein>
<sequence>MKKALLVVDYTVDFVANDGALTCGKPGQLIEESIVSITQDFLNNDELVIFPVDLHEANDPFHPETQLFPPHNIRNTPGRALYGDLKNVYDANRDKIIWMDKTRYSSFAGTNLHQLLRERHIEEVHIIGVCTDICVLHTAVDAYNLGFSIVIHKSAVASFNPEGHEWALGHFTNSLGAKVII</sequence>
<dbReference type="EMBL" id="VDGG01000005">
    <property type="protein sequence ID" value="TQR17969.1"/>
    <property type="molecule type" value="Genomic_DNA"/>
</dbReference>
<dbReference type="CDD" id="cd00431">
    <property type="entry name" value="cysteine_hydrolases"/>
    <property type="match status" value="1"/>
</dbReference>
<organism evidence="4 5">
    <name type="scientific">Psychrobacillus soli</name>
    <dbReference type="NCBI Taxonomy" id="1543965"/>
    <lineage>
        <taxon>Bacteria</taxon>
        <taxon>Bacillati</taxon>
        <taxon>Bacillota</taxon>
        <taxon>Bacilli</taxon>
        <taxon>Bacillales</taxon>
        <taxon>Bacillaceae</taxon>
        <taxon>Psychrobacillus</taxon>
    </lineage>
</organism>
<accession>A0A544TKK0</accession>
<dbReference type="GO" id="GO:0016787">
    <property type="term" value="F:hydrolase activity"/>
    <property type="evidence" value="ECO:0007669"/>
    <property type="project" value="UniProtKB-KW"/>
</dbReference>
<reference evidence="4 5" key="1">
    <citation type="submission" date="2019-05" db="EMBL/GenBank/DDBJ databases">
        <title>Psychrobacillus vulpis sp. nov., a new species isolated from feces of a red fox that inhabits in The Tablas de Daimiel Natural Park, Albacete, Spain.</title>
        <authorList>
            <person name="Rodriguez M."/>
            <person name="Reina J.C."/>
            <person name="Bejar V."/>
            <person name="Llamas I."/>
        </authorList>
    </citation>
    <scope>NUCLEOTIDE SEQUENCE [LARGE SCALE GENOMIC DNA]</scope>
    <source>
        <strain evidence="4 5">NHI-2</strain>
    </source>
</reference>
<keyword evidence="2 4" id="KW-0378">Hydrolase</keyword>
<comment type="caution">
    <text evidence="4">The sequence shown here is derived from an EMBL/GenBank/DDBJ whole genome shotgun (WGS) entry which is preliminary data.</text>
</comment>
<evidence type="ECO:0000313" key="5">
    <source>
        <dbReference type="Proteomes" id="UP000318937"/>
    </source>
</evidence>
<dbReference type="InterPro" id="IPR036380">
    <property type="entry name" value="Isochorismatase-like_sf"/>
</dbReference>
<evidence type="ECO:0000256" key="1">
    <source>
        <dbReference type="ARBA" id="ARBA00006336"/>
    </source>
</evidence>
<gene>
    <name evidence="4" type="ORF">FG383_03730</name>
</gene>
<dbReference type="OrthoDB" id="9796485at2"/>
<keyword evidence="5" id="KW-1185">Reference proteome</keyword>
<dbReference type="SUPFAM" id="SSF52499">
    <property type="entry name" value="Isochorismatase-like hydrolases"/>
    <property type="match status" value="1"/>
</dbReference>
<proteinExistence type="inferred from homology"/>
<dbReference type="Pfam" id="PF00857">
    <property type="entry name" value="Isochorismatase"/>
    <property type="match status" value="1"/>
</dbReference>
<feature type="domain" description="Isochorismatase-like" evidence="3">
    <location>
        <begin position="4"/>
        <end position="177"/>
    </location>
</feature>
<evidence type="ECO:0000313" key="4">
    <source>
        <dbReference type="EMBL" id="TQR17969.1"/>
    </source>
</evidence>
<dbReference type="Proteomes" id="UP000318937">
    <property type="component" value="Unassembled WGS sequence"/>
</dbReference>
<evidence type="ECO:0000259" key="3">
    <source>
        <dbReference type="Pfam" id="PF00857"/>
    </source>
</evidence>
<dbReference type="PANTHER" id="PTHR43540">
    <property type="entry name" value="PEROXYUREIDOACRYLATE/UREIDOACRYLATE AMIDOHYDROLASE-RELATED"/>
    <property type="match status" value="1"/>
</dbReference>
<dbReference type="Gene3D" id="3.40.50.850">
    <property type="entry name" value="Isochorismatase-like"/>
    <property type="match status" value="1"/>
</dbReference>
<comment type="similarity">
    <text evidence="1">Belongs to the isochorismatase family.</text>
</comment>
<dbReference type="AlphaFoldDB" id="A0A544TKK0"/>
<dbReference type="PANTHER" id="PTHR43540:SF10">
    <property type="entry name" value="ISOCHORISMATASE"/>
    <property type="match status" value="1"/>
</dbReference>